<dbReference type="PANTHER" id="PTHR34477:SF5">
    <property type="entry name" value="BSL5627 PROTEIN"/>
    <property type="match status" value="1"/>
</dbReference>
<proteinExistence type="inferred from homology"/>
<name>A0A1F4XKN2_9BACT</name>
<comment type="similarity">
    <text evidence="1">Belongs to the UPF0213 family.</text>
</comment>
<dbReference type="PANTHER" id="PTHR34477">
    <property type="entry name" value="UPF0213 PROTEIN YHBQ"/>
    <property type="match status" value="1"/>
</dbReference>
<protein>
    <recommendedName>
        <fullName evidence="2">GIY-YIG domain-containing protein</fullName>
    </recommendedName>
</protein>
<dbReference type="EMBL" id="MEWR01000010">
    <property type="protein sequence ID" value="OGC82178.1"/>
    <property type="molecule type" value="Genomic_DNA"/>
</dbReference>
<dbReference type="SUPFAM" id="SSF82771">
    <property type="entry name" value="GIY-YIG endonuclease"/>
    <property type="match status" value="1"/>
</dbReference>
<evidence type="ECO:0000256" key="1">
    <source>
        <dbReference type="ARBA" id="ARBA00007435"/>
    </source>
</evidence>
<reference evidence="3 4" key="1">
    <citation type="journal article" date="2016" name="Nat. Commun.">
        <title>Thousands of microbial genomes shed light on interconnected biogeochemical processes in an aquifer system.</title>
        <authorList>
            <person name="Anantharaman K."/>
            <person name="Brown C.T."/>
            <person name="Hug L.A."/>
            <person name="Sharon I."/>
            <person name="Castelle C.J."/>
            <person name="Probst A.J."/>
            <person name="Thomas B.C."/>
            <person name="Singh A."/>
            <person name="Wilkins M.J."/>
            <person name="Karaoz U."/>
            <person name="Brodie E.L."/>
            <person name="Williams K.H."/>
            <person name="Hubbard S.S."/>
            <person name="Banfield J.F."/>
        </authorList>
    </citation>
    <scope>NUCLEOTIDE SEQUENCE [LARGE SCALE GENOMIC DNA]</scope>
</reference>
<sequence>MYVYITASKTRVIYVGVTNNLLNRIYQHKEGITPGFTQKYKCNRLVYYECHDSPDKAISREKQIKGMSRTKKIYLIEKTNPLWFDLTEWEEWEEWLRLDND</sequence>
<dbReference type="InterPro" id="IPR000305">
    <property type="entry name" value="GIY-YIG_endonuc"/>
</dbReference>
<dbReference type="PROSITE" id="PS50164">
    <property type="entry name" value="GIY_YIG"/>
    <property type="match status" value="1"/>
</dbReference>
<gene>
    <name evidence="3" type="ORF">A2V81_01615</name>
</gene>
<dbReference type="Pfam" id="PF01541">
    <property type="entry name" value="GIY-YIG"/>
    <property type="match status" value="1"/>
</dbReference>
<evidence type="ECO:0000259" key="2">
    <source>
        <dbReference type="PROSITE" id="PS50164"/>
    </source>
</evidence>
<dbReference type="AlphaFoldDB" id="A0A1F4XKN2"/>
<accession>A0A1F4XKN2</accession>
<dbReference type="Gene3D" id="3.40.1440.10">
    <property type="entry name" value="GIY-YIG endonuclease"/>
    <property type="match status" value="1"/>
</dbReference>
<comment type="caution">
    <text evidence="3">The sequence shown here is derived from an EMBL/GenBank/DDBJ whole genome shotgun (WGS) entry which is preliminary data.</text>
</comment>
<dbReference type="InterPro" id="IPR035901">
    <property type="entry name" value="GIY-YIG_endonuc_sf"/>
</dbReference>
<feature type="domain" description="GIY-YIG" evidence="2">
    <location>
        <begin position="1"/>
        <end position="74"/>
    </location>
</feature>
<dbReference type="STRING" id="1817814.A2V81_01615"/>
<evidence type="ECO:0000313" key="4">
    <source>
        <dbReference type="Proteomes" id="UP000177614"/>
    </source>
</evidence>
<organism evidence="3 4">
    <name type="scientific">Candidatus Abawacabacteria bacterium RBG_16_42_10</name>
    <dbReference type="NCBI Taxonomy" id="1817814"/>
    <lineage>
        <taxon>Bacteria</taxon>
        <taxon>Candidatus Abawacaibacteriota</taxon>
    </lineage>
</organism>
<dbReference type="InterPro" id="IPR050190">
    <property type="entry name" value="UPF0213_domain"/>
</dbReference>
<dbReference type="CDD" id="cd10448">
    <property type="entry name" value="GIY-YIG_unchar_3"/>
    <property type="match status" value="1"/>
</dbReference>
<dbReference type="Proteomes" id="UP000177614">
    <property type="component" value="Unassembled WGS sequence"/>
</dbReference>
<evidence type="ECO:0000313" key="3">
    <source>
        <dbReference type="EMBL" id="OGC82178.1"/>
    </source>
</evidence>